<reference evidence="5 6" key="1">
    <citation type="submission" date="2020-09" db="EMBL/GenBank/DDBJ databases">
        <title>Marinomonas sp. nov., isolated from the cysticercosis algae of Qingdao, China.</title>
        <authorList>
            <person name="Sun X."/>
        </authorList>
    </citation>
    <scope>NUCLEOTIDE SEQUENCE [LARGE SCALE GENOMIC DNA]</scope>
    <source>
        <strain evidence="5 6">SM2066</strain>
    </source>
</reference>
<dbReference type="InterPro" id="IPR036286">
    <property type="entry name" value="LexA/Signal_pep-like_sf"/>
</dbReference>
<gene>
    <name evidence="5" type="ORF">IF202_00185</name>
</gene>
<evidence type="ECO:0000313" key="6">
    <source>
        <dbReference type="Proteomes" id="UP000604161"/>
    </source>
</evidence>
<accession>A0ABR8NTS8</accession>
<dbReference type="SUPFAM" id="SSF51306">
    <property type="entry name" value="LexA/Signal peptidase"/>
    <property type="match status" value="1"/>
</dbReference>
<comment type="caution">
    <text evidence="5">The sequence shown here is derived from an EMBL/GenBank/DDBJ whole genome shotgun (WGS) entry which is preliminary data.</text>
</comment>
<protein>
    <submittedName>
        <fullName evidence="5">Helix-turn-helix transcriptional regulator</fullName>
    </submittedName>
</protein>
<proteinExistence type="predicted"/>
<dbReference type="PANTHER" id="PTHR40661:SF3">
    <property type="entry name" value="FELS-1 PROPHAGE TRANSCRIPTIONAL REGULATOR"/>
    <property type="match status" value="1"/>
</dbReference>
<evidence type="ECO:0000256" key="3">
    <source>
        <dbReference type="ARBA" id="ARBA00023163"/>
    </source>
</evidence>
<organism evidence="5 6">
    <name type="scientific">Marinomonas colpomeniae</name>
    <dbReference type="NCBI Taxonomy" id="2774408"/>
    <lineage>
        <taxon>Bacteria</taxon>
        <taxon>Pseudomonadati</taxon>
        <taxon>Pseudomonadota</taxon>
        <taxon>Gammaproteobacteria</taxon>
        <taxon>Oceanospirillales</taxon>
        <taxon>Oceanospirillaceae</taxon>
        <taxon>Marinomonas</taxon>
    </lineage>
</organism>
<keyword evidence="1" id="KW-0805">Transcription regulation</keyword>
<dbReference type="PANTHER" id="PTHR40661">
    <property type="match status" value="1"/>
</dbReference>
<dbReference type="Proteomes" id="UP000604161">
    <property type="component" value="Unassembled WGS sequence"/>
</dbReference>
<dbReference type="InterPro" id="IPR015927">
    <property type="entry name" value="Peptidase_S24_S26A/B/C"/>
</dbReference>
<keyword evidence="6" id="KW-1185">Reference proteome</keyword>
<dbReference type="CDD" id="cd06529">
    <property type="entry name" value="S24_LexA-like"/>
    <property type="match status" value="1"/>
</dbReference>
<keyword evidence="3" id="KW-0804">Transcription</keyword>
<evidence type="ECO:0000256" key="2">
    <source>
        <dbReference type="ARBA" id="ARBA00023125"/>
    </source>
</evidence>
<dbReference type="RefSeq" id="WP_191592859.1">
    <property type="nucleotide sequence ID" value="NZ_JACYFC010000001.1"/>
</dbReference>
<dbReference type="EMBL" id="JACYFC010000001">
    <property type="protein sequence ID" value="MBD5769456.1"/>
    <property type="molecule type" value="Genomic_DNA"/>
</dbReference>
<dbReference type="InterPro" id="IPR039418">
    <property type="entry name" value="LexA-like"/>
</dbReference>
<dbReference type="Gene3D" id="2.10.109.10">
    <property type="entry name" value="Umud Fragment, subunit A"/>
    <property type="match status" value="1"/>
</dbReference>
<name>A0ABR8NTS8_9GAMM</name>
<sequence length="136" mass="14883">MIFQCSIEASAGQGALVEAETIDQHLAFKESWLRKLGITPVNLIAIYAHGDSMEPTIFSGDSLVIDKSMNSVTSDGGVYVINYDGELFVKRVQKQLDGLVAITSDNKNYQPMTIPLEGLSKLKIIGRVVWSGHPMI</sequence>
<evidence type="ECO:0000256" key="1">
    <source>
        <dbReference type="ARBA" id="ARBA00023015"/>
    </source>
</evidence>
<dbReference type="Pfam" id="PF00717">
    <property type="entry name" value="Peptidase_S24"/>
    <property type="match status" value="1"/>
</dbReference>
<evidence type="ECO:0000259" key="4">
    <source>
        <dbReference type="Pfam" id="PF00717"/>
    </source>
</evidence>
<keyword evidence="2" id="KW-0238">DNA-binding</keyword>
<evidence type="ECO:0000313" key="5">
    <source>
        <dbReference type="EMBL" id="MBD5769456.1"/>
    </source>
</evidence>
<feature type="domain" description="Peptidase S24/S26A/S26B/S26C" evidence="4">
    <location>
        <begin position="8"/>
        <end position="129"/>
    </location>
</feature>